<feature type="domain" description="HTH asnC-type" evidence="5">
    <location>
        <begin position="1"/>
        <end position="48"/>
    </location>
</feature>
<keyword evidence="4" id="KW-0472">Membrane</keyword>
<keyword evidence="2" id="KW-0238">DNA-binding</keyword>
<dbReference type="InterPro" id="IPR000485">
    <property type="entry name" value="AsnC-type_HTH_dom"/>
</dbReference>
<protein>
    <recommendedName>
        <fullName evidence="5">HTH asnC-type domain-containing protein</fullName>
    </recommendedName>
</protein>
<proteinExistence type="predicted"/>
<dbReference type="SUPFAM" id="SSF46785">
    <property type="entry name" value="Winged helix' DNA-binding domain"/>
    <property type="match status" value="1"/>
</dbReference>
<dbReference type="PROSITE" id="PS50956">
    <property type="entry name" value="HTH_ASNC_2"/>
    <property type="match status" value="1"/>
</dbReference>
<evidence type="ECO:0000256" key="4">
    <source>
        <dbReference type="SAM" id="Phobius"/>
    </source>
</evidence>
<dbReference type="Gene3D" id="1.10.10.10">
    <property type="entry name" value="Winged helix-like DNA-binding domain superfamily/Winged helix DNA-binding domain"/>
    <property type="match status" value="1"/>
</dbReference>
<dbReference type="InterPro" id="IPR036390">
    <property type="entry name" value="WH_DNA-bd_sf"/>
</dbReference>
<dbReference type="AlphaFoldDB" id="X1CAP6"/>
<dbReference type="InterPro" id="IPR036388">
    <property type="entry name" value="WH-like_DNA-bd_sf"/>
</dbReference>
<reference evidence="6" key="1">
    <citation type="journal article" date="2014" name="Front. Microbiol.">
        <title>High frequency of phylogenetically diverse reductive dehalogenase-homologous genes in deep subseafloor sedimentary metagenomes.</title>
        <authorList>
            <person name="Kawai M."/>
            <person name="Futagami T."/>
            <person name="Toyoda A."/>
            <person name="Takaki Y."/>
            <person name="Nishi S."/>
            <person name="Hori S."/>
            <person name="Arai W."/>
            <person name="Tsubouchi T."/>
            <person name="Morono Y."/>
            <person name="Uchiyama I."/>
            <person name="Ito T."/>
            <person name="Fujiyama A."/>
            <person name="Inagaki F."/>
            <person name="Takami H."/>
        </authorList>
    </citation>
    <scope>NUCLEOTIDE SEQUENCE</scope>
    <source>
        <strain evidence="6">Expedition CK06-06</strain>
    </source>
</reference>
<keyword evidence="4" id="KW-1133">Transmembrane helix</keyword>
<dbReference type="PANTHER" id="PTHR30154">
    <property type="entry name" value="LEUCINE-RESPONSIVE REGULATORY PROTEIN"/>
    <property type="match status" value="1"/>
</dbReference>
<dbReference type="GO" id="GO:0043565">
    <property type="term" value="F:sequence-specific DNA binding"/>
    <property type="evidence" value="ECO:0007669"/>
    <property type="project" value="InterPro"/>
</dbReference>
<name>X1CAP6_9ZZZZ</name>
<evidence type="ECO:0000313" key="6">
    <source>
        <dbReference type="EMBL" id="GAH04542.1"/>
    </source>
</evidence>
<dbReference type="InterPro" id="IPR019888">
    <property type="entry name" value="Tscrpt_reg_AsnC-like"/>
</dbReference>
<dbReference type="Pfam" id="PF13412">
    <property type="entry name" value="HTH_24"/>
    <property type="match status" value="1"/>
</dbReference>
<feature type="transmembrane region" description="Helical" evidence="4">
    <location>
        <begin position="78"/>
        <end position="99"/>
    </location>
</feature>
<evidence type="ECO:0000256" key="3">
    <source>
        <dbReference type="ARBA" id="ARBA00023163"/>
    </source>
</evidence>
<dbReference type="GO" id="GO:0005829">
    <property type="term" value="C:cytosol"/>
    <property type="evidence" value="ECO:0007669"/>
    <property type="project" value="TreeGrafter"/>
</dbReference>
<evidence type="ECO:0000256" key="2">
    <source>
        <dbReference type="ARBA" id="ARBA00023125"/>
    </source>
</evidence>
<keyword evidence="4" id="KW-0812">Transmembrane</keyword>
<keyword evidence="3" id="KW-0804">Transcription</keyword>
<organism evidence="6">
    <name type="scientific">marine sediment metagenome</name>
    <dbReference type="NCBI Taxonomy" id="412755"/>
    <lineage>
        <taxon>unclassified sequences</taxon>
        <taxon>metagenomes</taxon>
        <taxon>ecological metagenomes</taxon>
    </lineage>
</organism>
<accession>X1CAP6</accession>
<evidence type="ECO:0000259" key="5">
    <source>
        <dbReference type="PROSITE" id="PS50956"/>
    </source>
</evidence>
<dbReference type="SMART" id="SM00344">
    <property type="entry name" value="HTH_ASNC"/>
    <property type="match status" value="1"/>
</dbReference>
<sequence length="103" mass="11766">MAGVPFSDIAQAVGRTEVTIRRRVKRLRDEGYIKRFTVVLDPLKIGQSIRAIIRVKTAMKYATDISKKLRTFKEVHEAYFLDGACGLIMMVTVNIILFFNEQS</sequence>
<comment type="caution">
    <text evidence="6">The sequence shown here is derived from an EMBL/GenBank/DDBJ whole genome shotgun (WGS) entry which is preliminary data.</text>
</comment>
<dbReference type="Gene3D" id="3.30.70.920">
    <property type="match status" value="1"/>
</dbReference>
<gene>
    <name evidence="6" type="ORF">S01H4_40205</name>
</gene>
<dbReference type="PANTHER" id="PTHR30154:SF34">
    <property type="entry name" value="TRANSCRIPTIONAL REGULATOR AZLB"/>
    <property type="match status" value="1"/>
</dbReference>
<dbReference type="GO" id="GO:0043200">
    <property type="term" value="P:response to amino acid"/>
    <property type="evidence" value="ECO:0007669"/>
    <property type="project" value="TreeGrafter"/>
</dbReference>
<keyword evidence="1" id="KW-0805">Transcription regulation</keyword>
<dbReference type="EMBL" id="BART01021867">
    <property type="protein sequence ID" value="GAH04542.1"/>
    <property type="molecule type" value="Genomic_DNA"/>
</dbReference>
<evidence type="ECO:0000256" key="1">
    <source>
        <dbReference type="ARBA" id="ARBA00023015"/>
    </source>
</evidence>